<dbReference type="Gene3D" id="1.25.40.10">
    <property type="entry name" value="Tetratricopeptide repeat domain"/>
    <property type="match status" value="1"/>
</dbReference>
<gene>
    <name evidence="10" type="primary">pknD_4</name>
    <name evidence="10" type="ORF">DSM104329_02223</name>
</gene>
<feature type="compositionally biased region" description="Gly residues" evidence="7">
    <location>
        <begin position="493"/>
        <end position="502"/>
    </location>
</feature>
<feature type="compositionally biased region" description="Low complexity" evidence="7">
    <location>
        <begin position="325"/>
        <end position="338"/>
    </location>
</feature>
<keyword evidence="8" id="KW-0472">Membrane</keyword>
<feature type="compositionally biased region" description="Low complexity" evidence="7">
    <location>
        <begin position="481"/>
        <end position="492"/>
    </location>
</feature>
<dbReference type="GO" id="GO:0004674">
    <property type="term" value="F:protein serine/threonine kinase activity"/>
    <property type="evidence" value="ECO:0007669"/>
    <property type="project" value="UniProtKB-KW"/>
</dbReference>
<evidence type="ECO:0000256" key="3">
    <source>
        <dbReference type="ARBA" id="ARBA00022679"/>
    </source>
</evidence>
<accession>A0A9E6XXX4</accession>
<organism evidence="10 11">
    <name type="scientific">Capillimicrobium parvum</name>
    <dbReference type="NCBI Taxonomy" id="2884022"/>
    <lineage>
        <taxon>Bacteria</taxon>
        <taxon>Bacillati</taxon>
        <taxon>Actinomycetota</taxon>
        <taxon>Thermoleophilia</taxon>
        <taxon>Solirubrobacterales</taxon>
        <taxon>Capillimicrobiaceae</taxon>
        <taxon>Capillimicrobium</taxon>
    </lineage>
</organism>
<evidence type="ECO:0000256" key="7">
    <source>
        <dbReference type="SAM" id="MobiDB-lite"/>
    </source>
</evidence>
<dbReference type="KEGG" id="sbae:DSM104329_02223"/>
<keyword evidence="4" id="KW-0547">Nucleotide-binding</keyword>
<reference evidence="10" key="1">
    <citation type="journal article" date="2022" name="Int. J. Syst. Evol. Microbiol.">
        <title>Pseudomonas aegrilactucae sp. nov. and Pseudomonas morbosilactucae sp. nov., pathogens causing bacterial rot of lettuce in Japan.</title>
        <authorList>
            <person name="Sawada H."/>
            <person name="Fujikawa T."/>
            <person name="Satou M."/>
        </authorList>
    </citation>
    <scope>NUCLEOTIDE SEQUENCE</scope>
    <source>
        <strain evidence="10">0166_1</strain>
    </source>
</reference>
<dbReference type="PANTHER" id="PTHR43289:SF6">
    <property type="entry name" value="SERINE_THREONINE-PROTEIN KINASE NEKL-3"/>
    <property type="match status" value="1"/>
</dbReference>
<dbReference type="SMART" id="SM00220">
    <property type="entry name" value="S_TKc"/>
    <property type="match status" value="1"/>
</dbReference>
<evidence type="ECO:0000256" key="4">
    <source>
        <dbReference type="ARBA" id="ARBA00022741"/>
    </source>
</evidence>
<evidence type="ECO:0000256" key="6">
    <source>
        <dbReference type="ARBA" id="ARBA00022840"/>
    </source>
</evidence>
<dbReference type="AlphaFoldDB" id="A0A9E6XXX4"/>
<evidence type="ECO:0000256" key="2">
    <source>
        <dbReference type="ARBA" id="ARBA00022527"/>
    </source>
</evidence>
<name>A0A9E6XXX4_9ACTN</name>
<dbReference type="Gene3D" id="1.10.510.10">
    <property type="entry name" value="Transferase(Phosphotransferase) domain 1"/>
    <property type="match status" value="1"/>
</dbReference>
<keyword evidence="8" id="KW-0812">Transmembrane</keyword>
<dbReference type="InterPro" id="IPR008271">
    <property type="entry name" value="Ser/Thr_kinase_AS"/>
</dbReference>
<dbReference type="FunFam" id="1.10.510.10:FF:000021">
    <property type="entry name" value="Serine/threonine protein kinase"/>
    <property type="match status" value="1"/>
</dbReference>
<evidence type="ECO:0000313" key="10">
    <source>
        <dbReference type="EMBL" id="UGS35826.1"/>
    </source>
</evidence>
<dbReference type="PANTHER" id="PTHR43289">
    <property type="entry name" value="MITOGEN-ACTIVATED PROTEIN KINASE KINASE KINASE 20-RELATED"/>
    <property type="match status" value="1"/>
</dbReference>
<keyword evidence="6" id="KW-0067">ATP-binding</keyword>
<evidence type="ECO:0000256" key="8">
    <source>
        <dbReference type="SAM" id="Phobius"/>
    </source>
</evidence>
<feature type="transmembrane region" description="Helical" evidence="8">
    <location>
        <begin position="293"/>
        <end position="317"/>
    </location>
</feature>
<dbReference type="Proteomes" id="UP001162834">
    <property type="component" value="Chromosome"/>
</dbReference>
<keyword evidence="5 10" id="KW-0418">Kinase</keyword>
<dbReference type="EMBL" id="CP087164">
    <property type="protein sequence ID" value="UGS35826.1"/>
    <property type="molecule type" value="Genomic_DNA"/>
</dbReference>
<feature type="region of interest" description="Disordered" evidence="7">
    <location>
        <begin position="322"/>
        <end position="412"/>
    </location>
</feature>
<dbReference type="InterPro" id="IPR000719">
    <property type="entry name" value="Prot_kinase_dom"/>
</dbReference>
<keyword evidence="11" id="KW-1185">Reference proteome</keyword>
<dbReference type="SUPFAM" id="SSF48452">
    <property type="entry name" value="TPR-like"/>
    <property type="match status" value="1"/>
</dbReference>
<evidence type="ECO:0000259" key="9">
    <source>
        <dbReference type="PROSITE" id="PS50011"/>
    </source>
</evidence>
<keyword evidence="2" id="KW-0723">Serine/threonine-protein kinase</keyword>
<evidence type="ECO:0000256" key="1">
    <source>
        <dbReference type="ARBA" id="ARBA00012513"/>
    </source>
</evidence>
<dbReference type="Pfam" id="PF00069">
    <property type="entry name" value="Pkinase"/>
    <property type="match status" value="1"/>
</dbReference>
<feature type="compositionally biased region" description="Low complexity" evidence="7">
    <location>
        <begin position="364"/>
        <end position="407"/>
    </location>
</feature>
<dbReference type="Gene3D" id="3.30.200.20">
    <property type="entry name" value="Phosphorylase Kinase, domain 1"/>
    <property type="match status" value="1"/>
</dbReference>
<feature type="region of interest" description="Disordered" evidence="7">
    <location>
        <begin position="258"/>
        <end position="291"/>
    </location>
</feature>
<dbReference type="SUPFAM" id="SSF56112">
    <property type="entry name" value="Protein kinase-like (PK-like)"/>
    <property type="match status" value="1"/>
</dbReference>
<evidence type="ECO:0000256" key="5">
    <source>
        <dbReference type="ARBA" id="ARBA00022777"/>
    </source>
</evidence>
<dbReference type="PROSITE" id="PS50011">
    <property type="entry name" value="PROTEIN_KINASE_DOM"/>
    <property type="match status" value="1"/>
</dbReference>
<evidence type="ECO:0000313" key="11">
    <source>
        <dbReference type="Proteomes" id="UP001162834"/>
    </source>
</evidence>
<dbReference type="PROSITE" id="PS00108">
    <property type="entry name" value="PROTEIN_KINASE_ST"/>
    <property type="match status" value="1"/>
</dbReference>
<dbReference type="InterPro" id="IPR011990">
    <property type="entry name" value="TPR-like_helical_dom_sf"/>
</dbReference>
<keyword evidence="3 10" id="KW-0808">Transferase</keyword>
<dbReference type="InterPro" id="IPR011009">
    <property type="entry name" value="Kinase-like_dom_sf"/>
</dbReference>
<feature type="region of interest" description="Disordered" evidence="7">
    <location>
        <begin position="479"/>
        <end position="511"/>
    </location>
</feature>
<sequence length="511" mass="52922">MATVFAAEDTLLGRVVAVKVLGAHFASDEAAIERFSREARAAARVSDHPHVATIYDIGEMDDGTPFIVMEHFAGGTVADRLKAATPISRRQALAWLDAAASALDHAHRHGIVHRDVKPGNLLLDEHGRLAVGDFGIARMASDAAGLTQTGTVLGTAAYLSPEQALGEDATAASDRYSLAVVAFELLTGRRPFGGEHIAAQARAHVETPPPAASEVDDTLPMAVDRALWRGLEKDPDRRWRSCCDMVEALEDGVIGTEAERTAPTRAVPPRAVPPRAVPSREAADDEGPGRRRFGWGVLVALASVLLLAGAAIAALALNGGGGNGDRSAGGAAQTTATARSEASRSDAGKSAAKARKKAKRRQKAQQAAAPPAASAPETQTSPPETQQATTQEQAPPEQAPPSGSSSELQAQGHNQIAQGDYAGAIASLQQAVQDCPVSQTDPCAYALYDLGHALRLAGRPSEAVDVLQVRLQNPDQQGTVQAELAAAQQAAGEAGGAGPAGRGKGHANGRD</sequence>
<dbReference type="EC" id="2.7.11.1" evidence="1"/>
<protein>
    <recommendedName>
        <fullName evidence="1">non-specific serine/threonine protein kinase</fullName>
        <ecNumber evidence="1">2.7.11.1</ecNumber>
    </recommendedName>
</protein>
<proteinExistence type="predicted"/>
<dbReference type="GO" id="GO:0005524">
    <property type="term" value="F:ATP binding"/>
    <property type="evidence" value="ECO:0007669"/>
    <property type="project" value="UniProtKB-KW"/>
</dbReference>
<feature type="domain" description="Protein kinase" evidence="9">
    <location>
        <begin position="1"/>
        <end position="254"/>
    </location>
</feature>
<dbReference type="CDD" id="cd14014">
    <property type="entry name" value="STKc_PknB_like"/>
    <property type="match status" value="1"/>
</dbReference>
<feature type="compositionally biased region" description="Basic residues" evidence="7">
    <location>
        <begin position="352"/>
        <end position="363"/>
    </location>
</feature>
<keyword evidence="8" id="KW-1133">Transmembrane helix</keyword>